<dbReference type="GO" id="GO:0004896">
    <property type="term" value="F:cytokine receptor activity"/>
    <property type="evidence" value="ECO:0007669"/>
    <property type="project" value="TreeGrafter"/>
</dbReference>
<dbReference type="OMA" id="NIMLPKS"/>
<sequence>MGPAELLVALAVLPWAFRGGSGALALPEKVPSPSNIVIDSYNFNTSVRWDYKSVSSKTLFTVSIRCYGYGDVEVDNCVNITQHYCDITHKVDESCDTFWVKVKALNGLHESDYTYSDRYHVFENGRIAPPKFNIYIENHEIIVDTEVPLTPYGKKFPLTLRANITDFTSRVFLWEKGHPKKRQKFEAEDTSCSDTSCTISIQVPPSESLYCVSVQGFSDEFAIQSEESEERCIDIPPKHPSDLTVPITVGVLGFLLGLGGILAGIYRWFSKKQRTIKLPKSLAAVVRNMNPVNFDPRPEGRHAVLVTEPDIKSESDPSGETTGLSDSDQEADTLHSQRTSSLHEGIIVEISEGEQSAEGNGNYFRDVSGQEEMCSCVPNLDLPNADVEQPTLPDSCRNISGYDRRWLPPGVEEWLQTQSSSDTPEA</sequence>
<feature type="region of interest" description="Disordered" evidence="1">
    <location>
        <begin position="306"/>
        <end position="342"/>
    </location>
</feature>
<name>A0A670I566_PODMU</name>
<dbReference type="GeneID" id="114594178"/>
<protein>
    <submittedName>
        <fullName evidence="6">Interferon gamma receptor 1</fullName>
    </submittedName>
</protein>
<evidence type="ECO:0000313" key="7">
    <source>
        <dbReference type="Proteomes" id="UP000472272"/>
    </source>
</evidence>
<keyword evidence="3" id="KW-0732">Signal</keyword>
<feature type="chain" id="PRO_5025449148" evidence="3">
    <location>
        <begin position="23"/>
        <end position="426"/>
    </location>
</feature>
<dbReference type="Proteomes" id="UP000472272">
    <property type="component" value="Chromosome 3"/>
</dbReference>
<dbReference type="InterPro" id="IPR050650">
    <property type="entry name" value="Type-II_Cytokine-TF_Rcpt"/>
</dbReference>
<organism evidence="6 7">
    <name type="scientific">Podarcis muralis</name>
    <name type="common">Wall lizard</name>
    <name type="synonym">Lacerta muralis</name>
    <dbReference type="NCBI Taxonomy" id="64176"/>
    <lineage>
        <taxon>Eukaryota</taxon>
        <taxon>Metazoa</taxon>
        <taxon>Chordata</taxon>
        <taxon>Craniata</taxon>
        <taxon>Vertebrata</taxon>
        <taxon>Euteleostomi</taxon>
        <taxon>Lepidosauria</taxon>
        <taxon>Squamata</taxon>
        <taxon>Bifurcata</taxon>
        <taxon>Unidentata</taxon>
        <taxon>Episquamata</taxon>
        <taxon>Laterata</taxon>
        <taxon>Lacertibaenia</taxon>
        <taxon>Lacertidae</taxon>
        <taxon>Podarcis</taxon>
    </lineage>
</organism>
<dbReference type="OrthoDB" id="9946382at2759"/>
<feature type="compositionally biased region" description="Polar residues" evidence="1">
    <location>
        <begin position="316"/>
        <end position="326"/>
    </location>
</feature>
<feature type="domain" description="Interferon/interleukin receptor" evidence="5">
    <location>
        <begin position="126"/>
        <end position="235"/>
    </location>
</feature>
<dbReference type="RefSeq" id="XP_028579367.1">
    <property type="nucleotide sequence ID" value="XM_028723534.1"/>
</dbReference>
<feature type="signal peptide" evidence="3">
    <location>
        <begin position="1"/>
        <end position="22"/>
    </location>
</feature>
<evidence type="ECO:0000256" key="1">
    <source>
        <dbReference type="SAM" id="MobiDB-lite"/>
    </source>
</evidence>
<dbReference type="InterPro" id="IPR036116">
    <property type="entry name" value="FN3_sf"/>
</dbReference>
<reference evidence="6" key="2">
    <citation type="submission" date="2025-08" db="UniProtKB">
        <authorList>
            <consortium name="Ensembl"/>
        </authorList>
    </citation>
    <scope>IDENTIFICATION</scope>
</reference>
<dbReference type="SUPFAM" id="SSF49265">
    <property type="entry name" value="Fibronectin type III"/>
    <property type="match status" value="2"/>
</dbReference>
<dbReference type="Gene3D" id="2.60.40.10">
    <property type="entry name" value="Immunoglobulins"/>
    <property type="match status" value="2"/>
</dbReference>
<evidence type="ECO:0000256" key="2">
    <source>
        <dbReference type="SAM" id="Phobius"/>
    </source>
</evidence>
<dbReference type="AlphaFoldDB" id="A0A670I566"/>
<proteinExistence type="predicted"/>
<evidence type="ECO:0000259" key="5">
    <source>
        <dbReference type="Pfam" id="PF09294"/>
    </source>
</evidence>
<keyword evidence="2" id="KW-0812">Transmembrane</keyword>
<keyword evidence="2" id="KW-1133">Transmembrane helix</keyword>
<gene>
    <name evidence="6" type="primary">IFNGR1</name>
</gene>
<dbReference type="Pfam" id="PF09294">
    <property type="entry name" value="Interfer-bind"/>
    <property type="match status" value="1"/>
</dbReference>
<dbReference type="PANTHER" id="PTHR20859:SF5">
    <property type="entry name" value="INTERFERON GAMMA RECEPTOR 1"/>
    <property type="match status" value="1"/>
</dbReference>
<dbReference type="GeneTree" id="ENSGT00510000048929"/>
<dbReference type="Pfam" id="PF01108">
    <property type="entry name" value="Tissue_fac"/>
    <property type="match status" value="1"/>
</dbReference>
<dbReference type="KEGG" id="pmua:114594178"/>
<dbReference type="InterPro" id="IPR015373">
    <property type="entry name" value="Interferon/interleukin_rcp_dom"/>
</dbReference>
<dbReference type="Ensembl" id="ENSPMRT00000007319.1">
    <property type="protein sequence ID" value="ENSPMRP00000006859.1"/>
    <property type="gene ID" value="ENSPMRG00000004656.1"/>
</dbReference>
<evidence type="ECO:0000256" key="3">
    <source>
        <dbReference type="SAM" id="SignalP"/>
    </source>
</evidence>
<dbReference type="CTD" id="3459"/>
<accession>A0A670I566</accession>
<evidence type="ECO:0000259" key="4">
    <source>
        <dbReference type="Pfam" id="PF01108"/>
    </source>
</evidence>
<dbReference type="PANTHER" id="PTHR20859">
    <property type="entry name" value="INTERFERON/INTERLEUKIN RECEPTOR"/>
    <property type="match status" value="1"/>
</dbReference>
<dbReference type="InterPro" id="IPR003961">
    <property type="entry name" value="FN3_dom"/>
</dbReference>
<dbReference type="InterPro" id="IPR013783">
    <property type="entry name" value="Ig-like_fold"/>
</dbReference>
<dbReference type="GO" id="GO:0005886">
    <property type="term" value="C:plasma membrane"/>
    <property type="evidence" value="ECO:0007669"/>
    <property type="project" value="TreeGrafter"/>
</dbReference>
<keyword evidence="7" id="KW-1185">Reference proteome</keyword>
<dbReference type="FunFam" id="2.60.40.10:FF:001425">
    <property type="entry name" value="Interferon gamma receptor 1"/>
    <property type="match status" value="1"/>
</dbReference>
<feature type="transmembrane region" description="Helical" evidence="2">
    <location>
        <begin position="247"/>
        <end position="269"/>
    </location>
</feature>
<reference evidence="6 7" key="1">
    <citation type="journal article" date="2019" name="Proc. Natl. Acad. Sci. U.S.A.">
        <title>Regulatory changes in pterin and carotenoid genes underlie balanced color polymorphisms in the wall lizard.</title>
        <authorList>
            <person name="Andrade P."/>
            <person name="Pinho C."/>
            <person name="Perez I de Lanuza G."/>
            <person name="Afonso S."/>
            <person name="Brejcha J."/>
            <person name="Rubin C.J."/>
            <person name="Wallerman O."/>
            <person name="Pereira P."/>
            <person name="Sabatino S.J."/>
            <person name="Bellati A."/>
            <person name="Pellitteri-Rosa D."/>
            <person name="Bosakova Z."/>
            <person name="Bunikis I."/>
            <person name="Carretero M.A."/>
            <person name="Feiner N."/>
            <person name="Marsik P."/>
            <person name="Pauperio F."/>
            <person name="Salvi D."/>
            <person name="Soler L."/>
            <person name="While G.M."/>
            <person name="Uller T."/>
            <person name="Font E."/>
            <person name="Andersson L."/>
            <person name="Carneiro M."/>
        </authorList>
    </citation>
    <scope>NUCLEOTIDE SEQUENCE</scope>
</reference>
<feature type="domain" description="Fibronectin type-III" evidence="4">
    <location>
        <begin position="25"/>
        <end position="112"/>
    </location>
</feature>
<evidence type="ECO:0000313" key="6">
    <source>
        <dbReference type="Ensembl" id="ENSPMRP00000006859.1"/>
    </source>
</evidence>
<reference evidence="6" key="3">
    <citation type="submission" date="2025-09" db="UniProtKB">
        <authorList>
            <consortium name="Ensembl"/>
        </authorList>
    </citation>
    <scope>IDENTIFICATION</scope>
</reference>
<keyword evidence="2" id="KW-0472">Membrane</keyword>